<evidence type="ECO:0000313" key="2">
    <source>
        <dbReference type="Proteomes" id="UP001470230"/>
    </source>
</evidence>
<gene>
    <name evidence="1" type="ORF">M9Y10_039897</name>
</gene>
<evidence type="ECO:0000313" key="1">
    <source>
        <dbReference type="EMBL" id="KAK8836264.1"/>
    </source>
</evidence>
<name>A0ABR2GQP8_9EUKA</name>
<reference evidence="1 2" key="1">
    <citation type="submission" date="2024-04" db="EMBL/GenBank/DDBJ databases">
        <title>Tritrichomonas musculus Genome.</title>
        <authorList>
            <person name="Alves-Ferreira E."/>
            <person name="Grigg M."/>
            <person name="Lorenzi H."/>
            <person name="Galac M."/>
        </authorList>
    </citation>
    <scope>NUCLEOTIDE SEQUENCE [LARGE SCALE GENOMIC DNA]</scope>
    <source>
        <strain evidence="1 2">EAF2021</strain>
    </source>
</reference>
<keyword evidence="2" id="KW-1185">Reference proteome</keyword>
<proteinExistence type="predicted"/>
<dbReference type="EMBL" id="JAPFFF010000067">
    <property type="protein sequence ID" value="KAK8836264.1"/>
    <property type="molecule type" value="Genomic_DNA"/>
</dbReference>
<organism evidence="1 2">
    <name type="scientific">Tritrichomonas musculus</name>
    <dbReference type="NCBI Taxonomy" id="1915356"/>
    <lineage>
        <taxon>Eukaryota</taxon>
        <taxon>Metamonada</taxon>
        <taxon>Parabasalia</taxon>
        <taxon>Tritrichomonadida</taxon>
        <taxon>Tritrichomonadidae</taxon>
        <taxon>Tritrichomonas</taxon>
    </lineage>
</organism>
<dbReference type="Proteomes" id="UP001470230">
    <property type="component" value="Unassembled WGS sequence"/>
</dbReference>
<comment type="caution">
    <text evidence="1">The sequence shown here is derived from an EMBL/GenBank/DDBJ whole genome shotgun (WGS) entry which is preliminary data.</text>
</comment>
<accession>A0ABR2GQP8</accession>
<protein>
    <submittedName>
        <fullName evidence="1">Uncharacterized protein</fullName>
    </submittedName>
</protein>
<sequence>MIGVQNRVIGIKETGHTVTVPDSPMACIMYYLNCVNSLIDINIPKNLRKFHNYQNLSFDEENRVLSLATLLNPALFIANGIMINDPALCQNKSNKFFSITNSRFAFAFSREFVIANKKLHTLEIMAFKSSWLEKNYINPIKTYSTRISAIANGTVERFRPRRLRNTRTSNSHSTKDDQYYIRPTTFHSTRVNQNYRPTNYNSGCNIF</sequence>